<organism evidence="2 3">
    <name type="scientific">Pseudomonas frederiksbergensis</name>
    <dbReference type="NCBI Taxonomy" id="104087"/>
    <lineage>
        <taxon>Bacteria</taxon>
        <taxon>Pseudomonadati</taxon>
        <taxon>Pseudomonadota</taxon>
        <taxon>Gammaproteobacteria</taxon>
        <taxon>Pseudomonadales</taxon>
        <taxon>Pseudomonadaceae</taxon>
        <taxon>Pseudomonas</taxon>
    </lineage>
</organism>
<accession>A0A423K7X4</accession>
<evidence type="ECO:0000256" key="1">
    <source>
        <dbReference type="SAM" id="SignalP"/>
    </source>
</evidence>
<comment type="caution">
    <text evidence="2">The sequence shown here is derived from an EMBL/GenBank/DDBJ whole genome shotgun (WGS) entry which is preliminary data.</text>
</comment>
<feature type="chain" id="PRO_5019359645" description="Lipoprotein" evidence="1">
    <location>
        <begin position="21"/>
        <end position="84"/>
    </location>
</feature>
<evidence type="ECO:0000313" key="3">
    <source>
        <dbReference type="Proteomes" id="UP000283627"/>
    </source>
</evidence>
<feature type="signal peptide" evidence="1">
    <location>
        <begin position="1"/>
        <end position="20"/>
    </location>
</feature>
<proteinExistence type="predicted"/>
<gene>
    <name evidence="2" type="ORF">BK665_25930</name>
</gene>
<evidence type="ECO:0008006" key="4">
    <source>
        <dbReference type="Google" id="ProtNLM"/>
    </source>
</evidence>
<name>A0A423K7X4_9PSED</name>
<dbReference type="OrthoDB" id="6916266at2"/>
<reference evidence="2 3" key="1">
    <citation type="submission" date="2016-10" db="EMBL/GenBank/DDBJ databases">
        <title>Comparative genome analysis of multiple Pseudomonas spp. focuses on biocontrol and plant growth promoting traits.</title>
        <authorList>
            <person name="Tao X.-Y."/>
            <person name="Taylor C.G."/>
        </authorList>
    </citation>
    <scope>NUCLEOTIDE SEQUENCE [LARGE SCALE GENOMIC DNA]</scope>
    <source>
        <strain evidence="2 3">39A2</strain>
    </source>
</reference>
<sequence>MKSIVSYPAAWKLAAMLICAATLSGCEPPTRADFIKYPSLRQKWSMTCDARSHLAEVNVKGCDNLRQWQSANQQPGLMNHNLGK</sequence>
<dbReference type="EMBL" id="MOBP01000021">
    <property type="protein sequence ID" value="RON47792.1"/>
    <property type="molecule type" value="Genomic_DNA"/>
</dbReference>
<protein>
    <recommendedName>
        <fullName evidence="4">Lipoprotein</fullName>
    </recommendedName>
</protein>
<dbReference type="AlphaFoldDB" id="A0A423K7X4"/>
<dbReference type="PROSITE" id="PS51257">
    <property type="entry name" value="PROKAR_LIPOPROTEIN"/>
    <property type="match status" value="1"/>
</dbReference>
<keyword evidence="1" id="KW-0732">Signal</keyword>
<dbReference type="RefSeq" id="WP_123409731.1">
    <property type="nucleotide sequence ID" value="NZ_MOBP01000021.1"/>
</dbReference>
<evidence type="ECO:0000313" key="2">
    <source>
        <dbReference type="EMBL" id="RON47792.1"/>
    </source>
</evidence>
<dbReference type="Proteomes" id="UP000283627">
    <property type="component" value="Unassembled WGS sequence"/>
</dbReference>